<dbReference type="EMBL" id="BMAT01001001">
    <property type="protein sequence ID" value="GFR77910.1"/>
    <property type="molecule type" value="Genomic_DNA"/>
</dbReference>
<proteinExistence type="predicted"/>
<organism evidence="1 2">
    <name type="scientific">Elysia marginata</name>
    <dbReference type="NCBI Taxonomy" id="1093978"/>
    <lineage>
        <taxon>Eukaryota</taxon>
        <taxon>Metazoa</taxon>
        <taxon>Spiralia</taxon>
        <taxon>Lophotrochozoa</taxon>
        <taxon>Mollusca</taxon>
        <taxon>Gastropoda</taxon>
        <taxon>Heterobranchia</taxon>
        <taxon>Euthyneura</taxon>
        <taxon>Panpulmonata</taxon>
        <taxon>Sacoglossa</taxon>
        <taxon>Placobranchoidea</taxon>
        <taxon>Plakobranchidae</taxon>
        <taxon>Elysia</taxon>
    </lineage>
</organism>
<name>A0AAV4FYV3_9GAST</name>
<keyword evidence="2" id="KW-1185">Reference proteome</keyword>
<accession>A0AAV4FYV3</accession>
<gene>
    <name evidence="1" type="ORF">ElyMa_000520800</name>
</gene>
<evidence type="ECO:0000313" key="1">
    <source>
        <dbReference type="EMBL" id="GFR77910.1"/>
    </source>
</evidence>
<dbReference type="GO" id="GO:0016740">
    <property type="term" value="F:transferase activity"/>
    <property type="evidence" value="ECO:0007669"/>
    <property type="project" value="UniProtKB-KW"/>
</dbReference>
<keyword evidence="1" id="KW-0808">Transferase</keyword>
<sequence length="287" mass="33253">MPESHIPFFFKNNPDFKKMCQDDVQCPFKKLTDTDQCWGYETACERAKRYANPDCTGDSKRWTKSKEDQEYKFWSTADFGMIAERRAELKTYCRPDLKEDSSLQCVNYMRYCKATNLFLDFSSNPITEGRDERDRYREDVLGPGLIGGHCRLDVAGLKAQGEHKSPLQSCVTWKAFTDHTIIPLKNLDGKRVCIKDAVFSLLPRMRYGLYYNMPLMPGCYGSSFIKAFSEHILHRLNVPQTGPHHNKIRVTVLARDTLYRNILNQEELVKAMKSDGELDVSLVKYNR</sequence>
<dbReference type="Proteomes" id="UP000762676">
    <property type="component" value="Unassembled WGS sequence"/>
</dbReference>
<protein>
    <submittedName>
        <fullName evidence="1">EGF domain-specific O-linked N-acetylglucosamine transferase</fullName>
    </submittedName>
</protein>
<dbReference type="AlphaFoldDB" id="A0AAV4FYV3"/>
<comment type="caution">
    <text evidence="1">The sequence shown here is derived from an EMBL/GenBank/DDBJ whole genome shotgun (WGS) entry which is preliminary data.</text>
</comment>
<reference evidence="1 2" key="1">
    <citation type="journal article" date="2021" name="Elife">
        <title>Chloroplast acquisition without the gene transfer in kleptoplastic sea slugs, Plakobranchus ocellatus.</title>
        <authorList>
            <person name="Maeda T."/>
            <person name="Takahashi S."/>
            <person name="Yoshida T."/>
            <person name="Shimamura S."/>
            <person name="Takaki Y."/>
            <person name="Nagai Y."/>
            <person name="Toyoda A."/>
            <person name="Suzuki Y."/>
            <person name="Arimoto A."/>
            <person name="Ishii H."/>
            <person name="Satoh N."/>
            <person name="Nishiyama T."/>
            <person name="Hasebe M."/>
            <person name="Maruyama T."/>
            <person name="Minagawa J."/>
            <person name="Obokata J."/>
            <person name="Shigenobu S."/>
        </authorList>
    </citation>
    <scope>NUCLEOTIDE SEQUENCE [LARGE SCALE GENOMIC DNA]</scope>
</reference>
<evidence type="ECO:0000313" key="2">
    <source>
        <dbReference type="Proteomes" id="UP000762676"/>
    </source>
</evidence>